<keyword evidence="4" id="KW-1185">Reference proteome</keyword>
<evidence type="ECO:0000256" key="1">
    <source>
        <dbReference type="SAM" id="MobiDB-lite"/>
    </source>
</evidence>
<dbReference type="Proteomes" id="UP000011731">
    <property type="component" value="Unassembled WGS sequence"/>
</dbReference>
<organism evidence="3 4">
    <name type="scientific">Rhodococcus ruber BKS 20-38</name>
    <dbReference type="NCBI Taxonomy" id="1278076"/>
    <lineage>
        <taxon>Bacteria</taxon>
        <taxon>Bacillati</taxon>
        <taxon>Actinomycetota</taxon>
        <taxon>Actinomycetes</taxon>
        <taxon>Mycobacteriales</taxon>
        <taxon>Nocardiaceae</taxon>
        <taxon>Rhodococcus</taxon>
    </lineage>
</organism>
<dbReference type="InterPro" id="IPR012675">
    <property type="entry name" value="Beta-grasp_dom_sf"/>
</dbReference>
<feature type="region of interest" description="Disordered" evidence="1">
    <location>
        <begin position="90"/>
        <end position="131"/>
    </location>
</feature>
<dbReference type="Pfam" id="PF00111">
    <property type="entry name" value="Fer2"/>
    <property type="match status" value="1"/>
</dbReference>
<dbReference type="AlphaFoldDB" id="M3A1R5"/>
<evidence type="ECO:0000313" key="3">
    <source>
        <dbReference type="EMBL" id="EME66913.1"/>
    </source>
</evidence>
<dbReference type="PROSITE" id="PS00197">
    <property type="entry name" value="2FE2S_FER_1"/>
    <property type="match status" value="1"/>
</dbReference>
<name>M3A1R5_9NOCA</name>
<dbReference type="PROSITE" id="PS51085">
    <property type="entry name" value="2FE2S_FER_2"/>
    <property type="match status" value="1"/>
</dbReference>
<sequence length="131" mass="14287">MVRAEETIVDALRRHGLRTRYKCRRGGCGACRATLVVGEVTYPIPVSGTVVDGPRPRPDVRNCLPCRAAPATDLVIELGPRDRIVDIFAGLGTAPPNTPGNTEKSPTHLRERSSHVRDAPGIRPHQRHRSG</sequence>
<protein>
    <submittedName>
        <fullName evidence="3">Ferredoxin</fullName>
    </submittedName>
</protein>
<comment type="caution">
    <text evidence="3">The sequence shown here is derived from an EMBL/GenBank/DDBJ whole genome shotgun (WGS) entry which is preliminary data.</text>
</comment>
<dbReference type="InterPro" id="IPR036010">
    <property type="entry name" value="2Fe-2S_ferredoxin-like_sf"/>
</dbReference>
<dbReference type="InterPro" id="IPR006058">
    <property type="entry name" value="2Fe2S_fd_BS"/>
</dbReference>
<accession>M3A1R5</accession>
<dbReference type="GO" id="GO:0051537">
    <property type="term" value="F:2 iron, 2 sulfur cluster binding"/>
    <property type="evidence" value="ECO:0007669"/>
    <property type="project" value="InterPro"/>
</dbReference>
<dbReference type="SUPFAM" id="SSF54292">
    <property type="entry name" value="2Fe-2S ferredoxin-like"/>
    <property type="match status" value="1"/>
</dbReference>
<evidence type="ECO:0000259" key="2">
    <source>
        <dbReference type="PROSITE" id="PS51085"/>
    </source>
</evidence>
<dbReference type="EMBL" id="AOEX01000016">
    <property type="protein sequence ID" value="EME66913.1"/>
    <property type="molecule type" value="Genomic_DNA"/>
</dbReference>
<dbReference type="CDD" id="cd00207">
    <property type="entry name" value="fer2"/>
    <property type="match status" value="1"/>
</dbReference>
<evidence type="ECO:0000313" key="4">
    <source>
        <dbReference type="Proteomes" id="UP000011731"/>
    </source>
</evidence>
<dbReference type="InterPro" id="IPR001041">
    <property type="entry name" value="2Fe-2S_ferredoxin-type"/>
</dbReference>
<feature type="domain" description="2Fe-2S ferredoxin-type" evidence="2">
    <location>
        <begin position="1"/>
        <end position="82"/>
    </location>
</feature>
<proteinExistence type="predicted"/>
<dbReference type="Gene3D" id="3.10.20.30">
    <property type="match status" value="1"/>
</dbReference>
<reference evidence="3 4" key="1">
    <citation type="journal article" date="2013" name="Genome Announc.">
        <title>Draft Genome Sequence of Rhodococcus ruber Strain BKS 20-38.</title>
        <authorList>
            <person name="Bala M."/>
            <person name="Kumar S."/>
            <person name="Raghava G.P."/>
            <person name="Mayilraj S."/>
        </authorList>
    </citation>
    <scope>NUCLEOTIDE SEQUENCE [LARGE SCALE GENOMIC DNA]</scope>
    <source>
        <strain evidence="3 4">BKS 20-38</strain>
    </source>
</reference>
<feature type="compositionally biased region" description="Basic and acidic residues" evidence="1">
    <location>
        <begin position="105"/>
        <end position="120"/>
    </location>
</feature>
<gene>
    <name evidence="3" type="ORF">G352_03214</name>
</gene>